<dbReference type="Proteomes" id="UP000050482">
    <property type="component" value="Unassembled WGS sequence"/>
</dbReference>
<organism evidence="2 3">
    <name type="scientific">Alicyclobacillus ferrooxydans</name>
    <dbReference type="NCBI Taxonomy" id="471514"/>
    <lineage>
        <taxon>Bacteria</taxon>
        <taxon>Bacillati</taxon>
        <taxon>Bacillota</taxon>
        <taxon>Bacilli</taxon>
        <taxon>Bacillales</taxon>
        <taxon>Alicyclobacillaceae</taxon>
        <taxon>Alicyclobacillus</taxon>
    </lineage>
</organism>
<dbReference type="EMBL" id="LJCO01000011">
    <property type="protein sequence ID" value="KPV45308.1"/>
    <property type="molecule type" value="Genomic_DNA"/>
</dbReference>
<evidence type="ECO:0000313" key="2">
    <source>
        <dbReference type="EMBL" id="KPV45308.1"/>
    </source>
</evidence>
<feature type="region of interest" description="Disordered" evidence="1">
    <location>
        <begin position="109"/>
        <end position="181"/>
    </location>
</feature>
<name>A0A0P9CZY8_9BACL</name>
<sequence>MAKLARSNRRLTREHTHSRSNGKPASRPRKYRRTLVPKTLQRSIAREASQLGLSVEEYVRMAIAISKSFRDTVKTDSSFDIKSVAKVVDSPIWPILMQTIGPVVTGMLESPSKEKHDTNKEQPYITGQPPAAGVPNPYRPYQQVPGQQVPGQQVPGQQVPGQQVPGQPWLHAAPPAPYGYW</sequence>
<feature type="compositionally biased region" description="Basic residues" evidence="1">
    <location>
        <begin position="1"/>
        <end position="10"/>
    </location>
</feature>
<protein>
    <submittedName>
        <fullName evidence="2">Uncharacterized protein</fullName>
    </submittedName>
</protein>
<evidence type="ECO:0000313" key="3">
    <source>
        <dbReference type="Proteomes" id="UP000050482"/>
    </source>
</evidence>
<dbReference type="AlphaFoldDB" id="A0A0P9CZY8"/>
<keyword evidence="3" id="KW-1185">Reference proteome</keyword>
<feature type="region of interest" description="Disordered" evidence="1">
    <location>
        <begin position="1"/>
        <end position="33"/>
    </location>
</feature>
<reference evidence="2 3" key="1">
    <citation type="submission" date="2015-09" db="EMBL/GenBank/DDBJ databases">
        <title>Draft genome sequence of Alicyclobacillus ferrooxydans DSM 22381.</title>
        <authorList>
            <person name="Hemp J."/>
        </authorList>
    </citation>
    <scope>NUCLEOTIDE SEQUENCE [LARGE SCALE GENOMIC DNA]</scope>
    <source>
        <strain evidence="2 3">TC-34</strain>
    </source>
</reference>
<feature type="compositionally biased region" description="Basic residues" evidence="1">
    <location>
        <begin position="18"/>
        <end position="33"/>
    </location>
</feature>
<evidence type="ECO:0000256" key="1">
    <source>
        <dbReference type="SAM" id="MobiDB-lite"/>
    </source>
</evidence>
<proteinExistence type="predicted"/>
<dbReference type="RefSeq" id="WP_054967646.1">
    <property type="nucleotide sequence ID" value="NZ_LJCO01000011.1"/>
</dbReference>
<feature type="compositionally biased region" description="Basic and acidic residues" evidence="1">
    <location>
        <begin position="111"/>
        <end position="120"/>
    </location>
</feature>
<accession>A0A0P9CZY8</accession>
<gene>
    <name evidence="2" type="ORF">AN477_02795</name>
</gene>
<dbReference type="PATRIC" id="fig|471514.4.peg.2889"/>
<comment type="caution">
    <text evidence="2">The sequence shown here is derived from an EMBL/GenBank/DDBJ whole genome shotgun (WGS) entry which is preliminary data.</text>
</comment>
<feature type="compositionally biased region" description="Low complexity" evidence="1">
    <location>
        <begin position="142"/>
        <end position="168"/>
    </location>
</feature>